<name>A0ABZ0ZUN6_9ACTN</name>
<organism evidence="2 3">
    <name type="scientific">Nocardioides bizhenqiangii</name>
    <dbReference type="NCBI Taxonomy" id="3095076"/>
    <lineage>
        <taxon>Bacteria</taxon>
        <taxon>Bacillati</taxon>
        <taxon>Actinomycetota</taxon>
        <taxon>Actinomycetes</taxon>
        <taxon>Propionibacteriales</taxon>
        <taxon>Nocardioidaceae</taxon>
        <taxon>Nocardioides</taxon>
    </lineage>
</organism>
<reference evidence="3" key="1">
    <citation type="submission" date="2023-12" db="EMBL/GenBank/DDBJ databases">
        <title>Novel species in genus Nocardioides.</title>
        <authorList>
            <person name="Zhou H."/>
        </authorList>
    </citation>
    <scope>NUCLEOTIDE SEQUENCE [LARGE SCALE GENOMIC DNA]</scope>
    <source>
        <strain evidence="3">HM61</strain>
    </source>
</reference>
<dbReference type="Pfam" id="PF13481">
    <property type="entry name" value="AAA_25"/>
    <property type="match status" value="1"/>
</dbReference>
<gene>
    <name evidence="2" type="ORF">SHK19_05300</name>
</gene>
<sequence length="600" mass="64902">MANLVLVPQDGIIGIDVDAYEPKVGAQTLADAESESGPLPASWRSTSRPNDPVSGIRWFKTPTGHCWRDLGLDVEVIAWHLRFAVVWPSVVTRDGSGHQYIWFNPSGEVADRVPTPDEFPDLPGAWVGRLARSEATGPPPPAKQTTPLRAETASGEATERGRRWAEAGLEREIARLATANGSRNDQLNATAYKFGRRVAGGLLAEATVREELTEASKANGLWAEDGQRAVLATIESGMGRGMLLPVYGPKDASSRTVASTDAWDDVDLGDLLVKEPEPIPRFGKGGLIYEGSLTWFYGDPSSGKSVLCYGWAMDVIRENGHVLLVDEETTARDVAAKFRALGLRPEHRARLHYLQPSGRNLLRDADRLVEKVAATGARLVIVDSASLHLTLAGRKENDNGDVADFIARALLPVARMRHHPAVVVIDHVVKSDEGRRWARGAGSKISAADSAFGIEVKEPFSKQRSGTLLITCHKDRFGEMTQGDVWKVEVTSGGGRLELDFTGIERDEAAAMAARAAKGPSPTKDAETLRQILEFVRANPGVGSRSVRRCVTGVGSAAVDRLVERAQVAGELRVVIKGNTHEHFVIDQPTLPSTSPEEAS</sequence>
<dbReference type="EMBL" id="CP141059">
    <property type="protein sequence ID" value="WQQ27651.1"/>
    <property type="molecule type" value="Genomic_DNA"/>
</dbReference>
<dbReference type="InterPro" id="IPR027417">
    <property type="entry name" value="P-loop_NTPase"/>
</dbReference>
<proteinExistence type="predicted"/>
<dbReference type="RefSeq" id="WP_405030458.1">
    <property type="nucleotide sequence ID" value="NZ_CP141059.1"/>
</dbReference>
<evidence type="ECO:0000313" key="2">
    <source>
        <dbReference type="EMBL" id="WQQ27651.1"/>
    </source>
</evidence>
<evidence type="ECO:0000256" key="1">
    <source>
        <dbReference type="SAM" id="MobiDB-lite"/>
    </source>
</evidence>
<keyword evidence="3" id="KW-1185">Reference proteome</keyword>
<dbReference type="Proteomes" id="UP001327225">
    <property type="component" value="Chromosome"/>
</dbReference>
<protein>
    <submittedName>
        <fullName evidence="2">AAA family ATPase</fullName>
    </submittedName>
</protein>
<evidence type="ECO:0000313" key="3">
    <source>
        <dbReference type="Proteomes" id="UP001327225"/>
    </source>
</evidence>
<dbReference type="SUPFAM" id="SSF52540">
    <property type="entry name" value="P-loop containing nucleoside triphosphate hydrolases"/>
    <property type="match status" value="1"/>
</dbReference>
<accession>A0ABZ0ZUN6</accession>
<dbReference type="Gene3D" id="3.40.50.300">
    <property type="entry name" value="P-loop containing nucleotide triphosphate hydrolases"/>
    <property type="match status" value="1"/>
</dbReference>
<feature type="region of interest" description="Disordered" evidence="1">
    <location>
        <begin position="131"/>
        <end position="162"/>
    </location>
</feature>
<feature type="region of interest" description="Disordered" evidence="1">
    <location>
        <begin position="29"/>
        <end position="48"/>
    </location>
</feature>